<feature type="non-terminal residue" evidence="1">
    <location>
        <position position="74"/>
    </location>
</feature>
<protein>
    <submittedName>
        <fullName evidence="1">Uncharacterized protein</fullName>
    </submittedName>
</protein>
<dbReference type="EMBL" id="UINC01225031">
    <property type="protein sequence ID" value="SVE54907.1"/>
    <property type="molecule type" value="Genomic_DNA"/>
</dbReference>
<sequence>MALVLLSSCSLLKVIGEPQKIIKNVAITGVTYAVGGWIPATAVAVTAITVDKVLPDPEPQIENIQTEEQMKAYI</sequence>
<dbReference type="AlphaFoldDB" id="A0A383EDJ2"/>
<accession>A0A383EDJ2</accession>
<gene>
    <name evidence="1" type="ORF">METZ01_LOCUS507761</name>
</gene>
<reference evidence="1" key="1">
    <citation type="submission" date="2018-05" db="EMBL/GenBank/DDBJ databases">
        <authorList>
            <person name="Lanie J.A."/>
            <person name="Ng W.-L."/>
            <person name="Kazmierczak K.M."/>
            <person name="Andrzejewski T.M."/>
            <person name="Davidsen T.M."/>
            <person name="Wayne K.J."/>
            <person name="Tettelin H."/>
            <person name="Glass J.I."/>
            <person name="Rusch D."/>
            <person name="Podicherti R."/>
            <person name="Tsui H.-C.T."/>
            <person name="Winkler M.E."/>
        </authorList>
    </citation>
    <scope>NUCLEOTIDE SEQUENCE</scope>
</reference>
<proteinExistence type="predicted"/>
<organism evidence="1">
    <name type="scientific">marine metagenome</name>
    <dbReference type="NCBI Taxonomy" id="408172"/>
    <lineage>
        <taxon>unclassified sequences</taxon>
        <taxon>metagenomes</taxon>
        <taxon>ecological metagenomes</taxon>
    </lineage>
</organism>
<name>A0A383EDJ2_9ZZZZ</name>
<evidence type="ECO:0000313" key="1">
    <source>
        <dbReference type="EMBL" id="SVE54907.1"/>
    </source>
</evidence>